<dbReference type="SUPFAM" id="SSF57756">
    <property type="entry name" value="Retrovirus zinc finger-like domains"/>
    <property type="match status" value="2"/>
</dbReference>
<dbReference type="SMART" id="SM00343">
    <property type="entry name" value="ZnF_C2HC"/>
    <property type="match status" value="2"/>
</dbReference>
<comment type="catalytic activity">
    <reaction evidence="20">
        <text>DNA(n) + a 2'-deoxyribonucleoside 5'-triphosphate = DNA(n+1) + diphosphate</text>
        <dbReference type="Rhea" id="RHEA:22508"/>
        <dbReference type="Rhea" id="RHEA-COMP:17339"/>
        <dbReference type="Rhea" id="RHEA-COMP:17340"/>
        <dbReference type="ChEBI" id="CHEBI:33019"/>
        <dbReference type="ChEBI" id="CHEBI:61560"/>
        <dbReference type="ChEBI" id="CHEBI:173112"/>
        <dbReference type="EC" id="2.7.7.49"/>
    </reaction>
</comment>
<evidence type="ECO:0000256" key="20">
    <source>
        <dbReference type="ARBA" id="ARBA00048173"/>
    </source>
</evidence>
<feature type="region of interest" description="Disordered" evidence="23">
    <location>
        <begin position="507"/>
        <end position="526"/>
    </location>
</feature>
<dbReference type="InterPro" id="IPR001584">
    <property type="entry name" value="Integrase_cat-core"/>
</dbReference>
<dbReference type="InterPro" id="IPR012337">
    <property type="entry name" value="RNaseH-like_sf"/>
</dbReference>
<evidence type="ECO:0000313" key="27">
    <source>
        <dbReference type="Proteomes" id="UP001610728"/>
    </source>
</evidence>
<keyword evidence="4" id="KW-0645">Protease</keyword>
<evidence type="ECO:0000256" key="1">
    <source>
        <dbReference type="ARBA" id="ARBA00002180"/>
    </source>
</evidence>
<keyword evidence="8" id="KW-0547">Nucleotide-binding</keyword>
<evidence type="ECO:0000256" key="12">
    <source>
        <dbReference type="ARBA" id="ARBA00022842"/>
    </source>
</evidence>
<dbReference type="InterPro" id="IPR001878">
    <property type="entry name" value="Znf_CCHC"/>
</dbReference>
<keyword evidence="10" id="KW-0378">Hydrolase</keyword>
<evidence type="ECO:0000256" key="17">
    <source>
        <dbReference type="ARBA" id="ARBA00023113"/>
    </source>
</evidence>
<keyword evidence="5" id="KW-0548">Nucleotidyltransferase</keyword>
<evidence type="ECO:0000256" key="11">
    <source>
        <dbReference type="ARBA" id="ARBA00022840"/>
    </source>
</evidence>
<sequence>MSRATEDTHSESLEMAEIREELEQLRHLLSEKQKCDTLAQNEEEASIARAKKVTLATLNKNQWSFLMPEKANLSSAVNWTLWFDTINSSLDEINLEIRDVKHLEHSAQELQIKILVSKSFEETIDILRDATIGSIDDTAAEYLSQIKTFNFRSGENMRQMLERYVSLIDEASALGIDVDETSKVEYLRAVVLGKYPELHLGLRNCKLWVPFFGAVCSESTYSKYKKPPVPSFSRSSRPSYNTTRRRGSCYNCNQQGHHSNQCLKPRDGEKIRPKVDERRSSNQQRGSNSDKSSNINHISEEDDNLVHIAIFQLPNYASSTTATVTMSGVVQMRVTLDGANWLEWKVELLKLLNTEGLIHVVLNSDAEELSSSDETLKTARIMVTGLNGTWAQQANWCQDPAAAFEMLREESSRFLGAKKKEAVKAILNPTYDGNVCELWDQLRKHRDLLLEFEKLEAQSVTEDQDVLQRMAQALPRYLKDRIEFGLLRGDTTSKILGDMIDAEMDHQAAQAPPQAHRAAATTSQAAPKKKKTGNCFVCLQPGHKRADCPLFAQFMQFQQSELPQASMIVDSGATHHMSKSLTRFRKQTYKAGRGAIQTATEGTEWVGQGEVDIADSTNRKLVVSNVLHVLELNDDLLSVSKLCDQGLTGNVDAEKFTFQDSSGKTVLEAKRDDGLYRIQPPNTTQERSTGKTRAYLVETTTEQQQEDSDEAPEIDTDEETLVPHDHSFSHGKFAHLAEGSIKDICKLAGAHPPMTMAKCRACSQTKMTKRMPKTSQHTPSRSLELVHVDIAGKFGSPALDKSLYSLVIVDAYSSMCWVYGLRTRNEAPQVLRDWRAKAENRCRQRLGAIRTDNAPELVQLSSQWQKTDGVIQQLMVPYSSWQNGKAERFHRSLEEGTRALLKGSKLPTCFWLLAMETTCYVLNMKTCSSNTGKSRLETFCGMKPTIDHMHPWGCEAFTYMDSQSLLVQTRKDKMMDAVRWAVFVGYCQDTTKIWRFWALDIKRIITASIVDWYDETPAGVVTG</sequence>
<feature type="domain" description="CCHC-type" evidence="24">
    <location>
        <begin position="535"/>
        <end position="549"/>
    </location>
</feature>
<evidence type="ECO:0000259" key="25">
    <source>
        <dbReference type="PROSITE" id="PS50994"/>
    </source>
</evidence>
<dbReference type="GeneID" id="98120730"/>
<evidence type="ECO:0000256" key="8">
    <source>
        <dbReference type="ARBA" id="ARBA00022741"/>
    </source>
</evidence>
<evidence type="ECO:0000256" key="18">
    <source>
        <dbReference type="ARBA" id="ARBA00023125"/>
    </source>
</evidence>
<dbReference type="Gene3D" id="3.30.420.10">
    <property type="entry name" value="Ribonuclease H-like superfamily/Ribonuclease H"/>
    <property type="match status" value="1"/>
</dbReference>
<keyword evidence="22" id="KW-0863">Zinc-finger</keyword>
<keyword evidence="12" id="KW-0460">Magnesium</keyword>
<dbReference type="PANTHER" id="PTHR42648">
    <property type="entry name" value="TRANSPOSASE, PUTATIVE-RELATED"/>
    <property type="match status" value="1"/>
</dbReference>
<evidence type="ECO:0000256" key="22">
    <source>
        <dbReference type="PROSITE-ProRule" id="PRU00047"/>
    </source>
</evidence>
<evidence type="ECO:0000256" key="4">
    <source>
        <dbReference type="ARBA" id="ARBA00022670"/>
    </source>
</evidence>
<evidence type="ECO:0000256" key="19">
    <source>
        <dbReference type="ARBA" id="ARBA00023172"/>
    </source>
</evidence>
<evidence type="ECO:0000313" key="26">
    <source>
        <dbReference type="EMBL" id="KAL2886163.1"/>
    </source>
</evidence>
<evidence type="ECO:0000256" key="16">
    <source>
        <dbReference type="ARBA" id="ARBA00022932"/>
    </source>
</evidence>
<evidence type="ECO:0000256" key="3">
    <source>
        <dbReference type="ARBA" id="ARBA00022612"/>
    </source>
</evidence>
<dbReference type="PANTHER" id="PTHR42648:SF11">
    <property type="entry name" value="TRANSPOSON TY4-P GAG-POL POLYPROTEIN"/>
    <property type="match status" value="1"/>
</dbReference>
<comment type="catalytic activity">
    <reaction evidence="21">
        <text>DNA(n) + a 2'-deoxyribonucleoside 5'-triphosphate = DNA(n+1) + diphosphate</text>
        <dbReference type="Rhea" id="RHEA:22508"/>
        <dbReference type="Rhea" id="RHEA-COMP:17339"/>
        <dbReference type="Rhea" id="RHEA-COMP:17340"/>
        <dbReference type="ChEBI" id="CHEBI:33019"/>
        <dbReference type="ChEBI" id="CHEBI:61560"/>
        <dbReference type="ChEBI" id="CHEBI:173112"/>
        <dbReference type="EC" id="2.7.7.7"/>
    </reaction>
</comment>
<dbReference type="EMBL" id="JABSNW010000007">
    <property type="protein sequence ID" value="KAL2886163.1"/>
    <property type="molecule type" value="Genomic_DNA"/>
</dbReference>
<dbReference type="InterPro" id="IPR039537">
    <property type="entry name" value="Retrotran_Ty1/copia-like"/>
</dbReference>
<name>A0ABR4MD23_9PEZI</name>
<organism evidence="26 27">
    <name type="scientific">Ceratocystis lukuohia</name>
    <dbReference type="NCBI Taxonomy" id="2019550"/>
    <lineage>
        <taxon>Eukaryota</taxon>
        <taxon>Fungi</taxon>
        <taxon>Dikarya</taxon>
        <taxon>Ascomycota</taxon>
        <taxon>Pezizomycotina</taxon>
        <taxon>Sordariomycetes</taxon>
        <taxon>Hypocreomycetidae</taxon>
        <taxon>Microascales</taxon>
        <taxon>Ceratocystidaceae</taxon>
        <taxon>Ceratocystis</taxon>
    </lineage>
</organism>
<keyword evidence="18" id="KW-0238">DNA-binding</keyword>
<keyword evidence="27" id="KW-1185">Reference proteome</keyword>
<reference evidence="26 27" key="1">
    <citation type="submission" date="2020-05" db="EMBL/GenBank/DDBJ databases">
        <title>Ceratocystis lukuohia genome.</title>
        <authorList>
            <person name="Harrington T.C."/>
            <person name="Kim K."/>
            <person name="Mayers C.G."/>
        </authorList>
    </citation>
    <scope>NUCLEOTIDE SEQUENCE [LARGE SCALE GENOMIC DNA]</scope>
    <source>
        <strain evidence="26 27">C4212</strain>
    </source>
</reference>
<feature type="compositionally biased region" description="Polar residues" evidence="23">
    <location>
        <begin position="250"/>
        <end position="262"/>
    </location>
</feature>
<evidence type="ECO:0000256" key="13">
    <source>
        <dbReference type="ARBA" id="ARBA00022884"/>
    </source>
</evidence>
<accession>A0ABR4MD23</accession>
<keyword evidence="6" id="KW-0540">Nuclease</keyword>
<evidence type="ECO:0000256" key="14">
    <source>
        <dbReference type="ARBA" id="ARBA00022908"/>
    </source>
</evidence>
<keyword evidence="3" id="KW-1188">Viral release from host cell</keyword>
<dbReference type="PROSITE" id="PS50994">
    <property type="entry name" value="INTEGRASE"/>
    <property type="match status" value="1"/>
</dbReference>
<feature type="domain" description="CCHC-type" evidence="24">
    <location>
        <begin position="249"/>
        <end position="262"/>
    </location>
</feature>
<dbReference type="SUPFAM" id="SSF53098">
    <property type="entry name" value="Ribonuclease H-like"/>
    <property type="match status" value="1"/>
</dbReference>
<dbReference type="Proteomes" id="UP001610728">
    <property type="component" value="Unassembled WGS sequence"/>
</dbReference>
<evidence type="ECO:0000259" key="24">
    <source>
        <dbReference type="PROSITE" id="PS50158"/>
    </source>
</evidence>
<dbReference type="InterPro" id="IPR036397">
    <property type="entry name" value="RNaseH_sf"/>
</dbReference>
<comment type="function">
    <text evidence="1">The aspartyl protease (PR) mediates the proteolytic cleavages of the Gag and Gag-Pol polyproteins after assembly of the VLP.</text>
</comment>
<dbReference type="RefSeq" id="XP_070857343.1">
    <property type="nucleotide sequence ID" value="XM_071004827.1"/>
</dbReference>
<keyword evidence="17" id="KW-0917">Virion maturation</keyword>
<keyword evidence="11" id="KW-0067">ATP-binding</keyword>
<keyword evidence="13" id="KW-0694">RNA-binding</keyword>
<feature type="region of interest" description="Disordered" evidence="23">
    <location>
        <begin position="221"/>
        <end position="296"/>
    </location>
</feature>
<evidence type="ECO:0000256" key="9">
    <source>
        <dbReference type="ARBA" id="ARBA00022759"/>
    </source>
</evidence>
<feature type="compositionally biased region" description="Basic and acidic residues" evidence="23">
    <location>
        <begin position="264"/>
        <end position="280"/>
    </location>
</feature>
<gene>
    <name evidence="26" type="ORF">HOO65_070625</name>
</gene>
<feature type="domain" description="Integrase catalytic" evidence="25">
    <location>
        <begin position="775"/>
        <end position="943"/>
    </location>
</feature>
<evidence type="ECO:0000256" key="7">
    <source>
        <dbReference type="ARBA" id="ARBA00022723"/>
    </source>
</evidence>
<dbReference type="Pfam" id="PF22936">
    <property type="entry name" value="Pol_BBD"/>
    <property type="match status" value="1"/>
</dbReference>
<keyword evidence="14" id="KW-0229">DNA integration</keyword>
<protein>
    <submittedName>
        <fullName evidence="26">Retrovirus-related Pol polyprotein from transposon TNT 1-94</fullName>
    </submittedName>
</protein>
<keyword evidence="7" id="KW-0479">Metal-binding</keyword>
<comment type="caution">
    <text evidence="26">The sequence shown here is derived from an EMBL/GenBank/DDBJ whole genome shotgun (WGS) entry which is preliminary data.</text>
</comment>
<keyword evidence="19" id="KW-0233">DNA recombination</keyword>
<evidence type="ECO:0000256" key="6">
    <source>
        <dbReference type="ARBA" id="ARBA00022722"/>
    </source>
</evidence>
<dbReference type="InterPro" id="IPR054722">
    <property type="entry name" value="PolX-like_BBD"/>
</dbReference>
<keyword evidence="16" id="KW-0239">DNA-directed DNA polymerase</keyword>
<evidence type="ECO:0000256" key="23">
    <source>
        <dbReference type="SAM" id="MobiDB-lite"/>
    </source>
</evidence>
<dbReference type="InterPro" id="IPR036875">
    <property type="entry name" value="Znf_CCHC_sf"/>
</dbReference>
<evidence type="ECO:0000256" key="10">
    <source>
        <dbReference type="ARBA" id="ARBA00022801"/>
    </source>
</evidence>
<keyword evidence="22" id="KW-0862">Zinc</keyword>
<keyword evidence="16" id="KW-0808">Transferase</keyword>
<evidence type="ECO:0000256" key="21">
    <source>
        <dbReference type="ARBA" id="ARBA00049244"/>
    </source>
</evidence>
<keyword evidence="2" id="KW-0815">Transposition</keyword>
<evidence type="ECO:0000256" key="2">
    <source>
        <dbReference type="ARBA" id="ARBA00022578"/>
    </source>
</evidence>
<keyword evidence="9" id="KW-0255">Endonuclease</keyword>
<evidence type="ECO:0000256" key="5">
    <source>
        <dbReference type="ARBA" id="ARBA00022695"/>
    </source>
</evidence>
<evidence type="ECO:0000256" key="15">
    <source>
        <dbReference type="ARBA" id="ARBA00022918"/>
    </source>
</evidence>
<dbReference type="PROSITE" id="PS50158">
    <property type="entry name" value="ZF_CCHC"/>
    <property type="match status" value="2"/>
</dbReference>
<proteinExistence type="predicted"/>
<keyword evidence="15" id="KW-0695">RNA-directed DNA polymerase</keyword>